<keyword evidence="2" id="KW-1185">Reference proteome</keyword>
<accession>A0ABR3KDV4</accession>
<evidence type="ECO:0000313" key="2">
    <source>
        <dbReference type="Proteomes" id="UP001558632"/>
    </source>
</evidence>
<gene>
    <name evidence="1" type="ORF">TSPI_07055</name>
</gene>
<sequence>MCKLGEFWSLKSIATLNLKNCFHFNVTVEILTISFADIKFQRIDFINYIGKKLLFPHFDAEANESVNLILMGM</sequence>
<name>A0ABR3KDV4_TRISP</name>
<protein>
    <submittedName>
        <fullName evidence="1">Transcription factor Spi-C</fullName>
    </submittedName>
</protein>
<comment type="caution">
    <text evidence="1">The sequence shown here is derived from an EMBL/GenBank/DDBJ whole genome shotgun (WGS) entry which is preliminary data.</text>
</comment>
<dbReference type="EMBL" id="JBEUSY010000416">
    <property type="protein sequence ID" value="KAL1234049.1"/>
    <property type="molecule type" value="Genomic_DNA"/>
</dbReference>
<organism evidence="1 2">
    <name type="scientific">Trichinella spiralis</name>
    <name type="common">Trichina worm</name>
    <dbReference type="NCBI Taxonomy" id="6334"/>
    <lineage>
        <taxon>Eukaryota</taxon>
        <taxon>Metazoa</taxon>
        <taxon>Ecdysozoa</taxon>
        <taxon>Nematoda</taxon>
        <taxon>Enoplea</taxon>
        <taxon>Dorylaimia</taxon>
        <taxon>Trichinellida</taxon>
        <taxon>Trichinellidae</taxon>
        <taxon>Trichinella</taxon>
    </lineage>
</organism>
<proteinExistence type="predicted"/>
<reference evidence="1 2" key="1">
    <citation type="submission" date="2024-07" db="EMBL/GenBank/DDBJ databases">
        <title>Enhanced genomic and transcriptomic resources for Trichinella pseudospiralis and T. spiralis underpin the discovery of pronounced molecular differences between stages and species.</title>
        <authorList>
            <person name="Pasi K.K."/>
            <person name="La Rosa G."/>
            <person name="Gomez-Morales M.A."/>
            <person name="Tosini F."/>
            <person name="Sumanam S."/>
            <person name="Young N.D."/>
            <person name="Chang B.C."/>
            <person name="Robin G.B."/>
        </authorList>
    </citation>
    <scope>NUCLEOTIDE SEQUENCE [LARGE SCALE GENOMIC DNA]</scope>
    <source>
        <strain evidence="1">ISS534</strain>
    </source>
</reference>
<dbReference type="Proteomes" id="UP001558632">
    <property type="component" value="Unassembled WGS sequence"/>
</dbReference>
<evidence type="ECO:0000313" key="1">
    <source>
        <dbReference type="EMBL" id="KAL1234049.1"/>
    </source>
</evidence>